<gene>
    <name evidence="2" type="ORF">HD593_008424</name>
</gene>
<evidence type="ECO:0000256" key="1">
    <source>
        <dbReference type="SAM" id="MobiDB-lite"/>
    </source>
</evidence>
<dbReference type="AlphaFoldDB" id="A0A7X0P1N3"/>
<keyword evidence="3" id="KW-1185">Reference proteome</keyword>
<comment type="caution">
    <text evidence="2">The sequence shown here is derived from an EMBL/GenBank/DDBJ whole genome shotgun (WGS) entry which is preliminary data.</text>
</comment>
<evidence type="ECO:0000313" key="3">
    <source>
        <dbReference type="Proteomes" id="UP000565579"/>
    </source>
</evidence>
<organism evidence="2 3">
    <name type="scientific">Nonomuraea rubra</name>
    <dbReference type="NCBI Taxonomy" id="46180"/>
    <lineage>
        <taxon>Bacteria</taxon>
        <taxon>Bacillati</taxon>
        <taxon>Actinomycetota</taxon>
        <taxon>Actinomycetes</taxon>
        <taxon>Streptosporangiales</taxon>
        <taxon>Streptosporangiaceae</taxon>
        <taxon>Nonomuraea</taxon>
    </lineage>
</organism>
<protein>
    <submittedName>
        <fullName evidence="2">Uncharacterized protein</fullName>
    </submittedName>
</protein>
<name>A0A7X0P1N3_9ACTN</name>
<accession>A0A7X0P1N3</accession>
<reference evidence="2 3" key="1">
    <citation type="submission" date="2020-08" db="EMBL/GenBank/DDBJ databases">
        <title>Sequencing the genomes of 1000 actinobacteria strains.</title>
        <authorList>
            <person name="Klenk H.-P."/>
        </authorList>
    </citation>
    <scope>NUCLEOTIDE SEQUENCE [LARGE SCALE GENOMIC DNA]</scope>
    <source>
        <strain evidence="2 3">DSM 43768</strain>
    </source>
</reference>
<feature type="compositionally biased region" description="Pro residues" evidence="1">
    <location>
        <begin position="59"/>
        <end position="72"/>
    </location>
</feature>
<evidence type="ECO:0000313" key="2">
    <source>
        <dbReference type="EMBL" id="MBB6553629.1"/>
    </source>
</evidence>
<proteinExistence type="predicted"/>
<dbReference type="Proteomes" id="UP000565579">
    <property type="component" value="Unassembled WGS sequence"/>
</dbReference>
<dbReference type="RefSeq" id="WP_185107939.1">
    <property type="nucleotide sequence ID" value="NZ_JACHMI010000001.1"/>
</dbReference>
<feature type="region of interest" description="Disordered" evidence="1">
    <location>
        <begin position="48"/>
        <end position="81"/>
    </location>
</feature>
<sequence>MRRRFAHDLRLLRERARGRRRGLVVTGAIAVALLATALLWLPQVRGAGTPAEAARPSPSAAPPGPPDAPAPADPAARAGLLAGPGCPDGATYNIDTWTPGNDGWHDDHGGWQGNGCSGATAYTRLTGAIDHWEDVFDWEYRVGESARCSFAVYVPDTPRAGANAAYDVYGERESTVEDRIATFTIDQPRHRGTWVDVPGTHTFPDGVAQLALVDRGKPAGATVAAAAAVLTCS</sequence>
<dbReference type="EMBL" id="JACHMI010000001">
    <property type="protein sequence ID" value="MBB6553629.1"/>
    <property type="molecule type" value="Genomic_DNA"/>
</dbReference>